<reference evidence="2 3" key="1">
    <citation type="journal article" date="2024" name="J Genomics">
        <title>Draft genome sequencing and assembly of Favolaschia claudopus CIRM-BRFM 2984 isolated from oak limbs.</title>
        <authorList>
            <person name="Navarro D."/>
            <person name="Drula E."/>
            <person name="Chaduli D."/>
            <person name="Cazenave R."/>
            <person name="Ahrendt S."/>
            <person name="Wang J."/>
            <person name="Lipzen A."/>
            <person name="Daum C."/>
            <person name="Barry K."/>
            <person name="Grigoriev I.V."/>
            <person name="Favel A."/>
            <person name="Rosso M.N."/>
            <person name="Martin F."/>
        </authorList>
    </citation>
    <scope>NUCLEOTIDE SEQUENCE [LARGE SCALE GENOMIC DNA]</scope>
    <source>
        <strain evidence="2 3">CIRM-BRFM 2984</strain>
    </source>
</reference>
<dbReference type="Proteomes" id="UP001362999">
    <property type="component" value="Unassembled WGS sequence"/>
</dbReference>
<feature type="region of interest" description="Disordered" evidence="1">
    <location>
        <begin position="155"/>
        <end position="175"/>
    </location>
</feature>
<evidence type="ECO:0000313" key="3">
    <source>
        <dbReference type="Proteomes" id="UP001362999"/>
    </source>
</evidence>
<organism evidence="2 3">
    <name type="scientific">Favolaschia claudopus</name>
    <dbReference type="NCBI Taxonomy" id="2862362"/>
    <lineage>
        <taxon>Eukaryota</taxon>
        <taxon>Fungi</taxon>
        <taxon>Dikarya</taxon>
        <taxon>Basidiomycota</taxon>
        <taxon>Agaricomycotina</taxon>
        <taxon>Agaricomycetes</taxon>
        <taxon>Agaricomycetidae</taxon>
        <taxon>Agaricales</taxon>
        <taxon>Marasmiineae</taxon>
        <taxon>Mycenaceae</taxon>
        <taxon>Favolaschia</taxon>
    </lineage>
</organism>
<protein>
    <submittedName>
        <fullName evidence="2">Uncharacterized protein</fullName>
    </submittedName>
</protein>
<evidence type="ECO:0000313" key="2">
    <source>
        <dbReference type="EMBL" id="KAK6971944.1"/>
    </source>
</evidence>
<accession>A0AAV9Z612</accession>
<dbReference type="EMBL" id="JAWWNJ010000198">
    <property type="protein sequence ID" value="KAK6971944.1"/>
    <property type="molecule type" value="Genomic_DNA"/>
</dbReference>
<name>A0AAV9Z612_9AGAR</name>
<comment type="caution">
    <text evidence="2">The sequence shown here is derived from an EMBL/GenBank/DDBJ whole genome shotgun (WGS) entry which is preliminary data.</text>
</comment>
<feature type="compositionally biased region" description="Low complexity" evidence="1">
    <location>
        <begin position="155"/>
        <end position="167"/>
    </location>
</feature>
<sequence length="218" mass="24194">MSGLTPYLSSLDMAVTSRRPQDLENPPLVDSGYTARSHNLPPYAIDARLIARDRVCESRIRHLESGLFRANPIASEAPLTSLKQVSWSPSFLLEVPLSLLRRLGRSFGTSLGRQGRPPTGSSNPSRIRHIDALDFDFCLLDSPHNIIGIDIPIRTQTSPRSRTPPSSNGRGSLLIDKHVPRPRACIWWAAKARGIRGILRIQDCDAAYRSFSVTCDTR</sequence>
<dbReference type="AlphaFoldDB" id="A0AAV9Z612"/>
<keyword evidence="3" id="KW-1185">Reference proteome</keyword>
<gene>
    <name evidence="2" type="ORF">R3P38DRAFT_3241061</name>
</gene>
<evidence type="ECO:0000256" key="1">
    <source>
        <dbReference type="SAM" id="MobiDB-lite"/>
    </source>
</evidence>
<proteinExistence type="predicted"/>